<evidence type="ECO:0008006" key="6">
    <source>
        <dbReference type="Google" id="ProtNLM"/>
    </source>
</evidence>
<feature type="chain" id="PRO_5047362649" description="Stigma-specific STIG1-like protein 1" evidence="3">
    <location>
        <begin position="22"/>
        <end position="157"/>
    </location>
</feature>
<dbReference type="PANTHER" id="PTHR33227:SF21">
    <property type="entry name" value="F12F1.21 PROTEIN"/>
    <property type="match status" value="1"/>
</dbReference>
<comment type="caution">
    <text evidence="4">The sequence shown here is derived from an EMBL/GenBank/DDBJ whole genome shotgun (WGS) entry which is preliminary data.</text>
</comment>
<dbReference type="EMBL" id="JARPOI010000018">
    <property type="protein sequence ID" value="KAJ9136378.1"/>
    <property type="molecule type" value="Genomic_DNA"/>
</dbReference>
<keyword evidence="5" id="KW-1185">Reference proteome</keyword>
<gene>
    <name evidence="4" type="ORF">P3X46_033463</name>
</gene>
<feature type="signal peptide" evidence="3">
    <location>
        <begin position="1"/>
        <end position="21"/>
    </location>
</feature>
<organism evidence="4 5">
    <name type="scientific">Hevea brasiliensis</name>
    <name type="common">Para rubber tree</name>
    <name type="synonym">Siphonia brasiliensis</name>
    <dbReference type="NCBI Taxonomy" id="3981"/>
    <lineage>
        <taxon>Eukaryota</taxon>
        <taxon>Viridiplantae</taxon>
        <taxon>Streptophyta</taxon>
        <taxon>Embryophyta</taxon>
        <taxon>Tracheophyta</taxon>
        <taxon>Spermatophyta</taxon>
        <taxon>Magnoliopsida</taxon>
        <taxon>eudicotyledons</taxon>
        <taxon>Gunneridae</taxon>
        <taxon>Pentapetalae</taxon>
        <taxon>rosids</taxon>
        <taxon>fabids</taxon>
        <taxon>Malpighiales</taxon>
        <taxon>Euphorbiaceae</taxon>
        <taxon>Crotonoideae</taxon>
        <taxon>Micrandreae</taxon>
        <taxon>Hevea</taxon>
    </lineage>
</organism>
<keyword evidence="2 3" id="KW-0732">Signal</keyword>
<evidence type="ECO:0000313" key="4">
    <source>
        <dbReference type="EMBL" id="KAJ9136378.1"/>
    </source>
</evidence>
<evidence type="ECO:0000256" key="3">
    <source>
        <dbReference type="SAM" id="SignalP"/>
    </source>
</evidence>
<dbReference type="Pfam" id="PF04885">
    <property type="entry name" value="Stig1"/>
    <property type="match status" value="1"/>
</dbReference>
<proteinExistence type="inferred from homology"/>
<accession>A0ABQ9KGF5</accession>
<protein>
    <recommendedName>
        <fullName evidence="6">Stigma-specific STIG1-like protein 1</fullName>
    </recommendedName>
</protein>
<dbReference type="Proteomes" id="UP001174677">
    <property type="component" value="Chromosome 18"/>
</dbReference>
<evidence type="ECO:0000256" key="2">
    <source>
        <dbReference type="ARBA" id="ARBA00022729"/>
    </source>
</evidence>
<dbReference type="InterPro" id="IPR006969">
    <property type="entry name" value="Stig-like"/>
</dbReference>
<sequence>MGSLKILFLLAMLAAFAASSALSTAPSEESFVDDNDDAAEEVSDIPWPESQEKTTSSLRGTMRFLAQKTRAAAMTCDKYPRICRVKGSPGPDCCKKKCVNVKTDKLNCGKCGKKCKYPEICCKGVCVNPMSNKKHCGGCNNKCKKGGACVYGMCSYA</sequence>
<name>A0ABQ9KGF5_HEVBR</name>
<comment type="similarity">
    <text evidence="1">Belongs to the STIG1 family.</text>
</comment>
<evidence type="ECO:0000313" key="5">
    <source>
        <dbReference type="Proteomes" id="UP001174677"/>
    </source>
</evidence>
<dbReference type="PANTHER" id="PTHR33227">
    <property type="entry name" value="STIGMA-SPECIFIC STIG1-LIKE PROTEIN 3"/>
    <property type="match status" value="1"/>
</dbReference>
<reference evidence="4 5" key="1">
    <citation type="journal article" date="2023" name="Plant Biotechnol. J.">
        <title>Chromosome-level wild Hevea brasiliensis genome provides new tools for genomic-assisted breeding and valuable loci to elevate rubber yield.</title>
        <authorList>
            <person name="Cheng H."/>
            <person name="Song X."/>
            <person name="Hu Y."/>
            <person name="Wu T."/>
            <person name="Yang Q."/>
            <person name="An Z."/>
            <person name="Feng S."/>
            <person name="Deng Z."/>
            <person name="Wu W."/>
            <person name="Zeng X."/>
            <person name="Tu M."/>
            <person name="Wang X."/>
            <person name="Huang H."/>
        </authorList>
    </citation>
    <scope>NUCLEOTIDE SEQUENCE [LARGE SCALE GENOMIC DNA]</scope>
    <source>
        <strain evidence="4">MT/VB/25A 57/8</strain>
    </source>
</reference>
<evidence type="ECO:0000256" key="1">
    <source>
        <dbReference type="ARBA" id="ARBA00006010"/>
    </source>
</evidence>